<evidence type="ECO:0000256" key="1">
    <source>
        <dbReference type="ARBA" id="ARBA00004651"/>
    </source>
</evidence>
<keyword evidence="5 6" id="KW-0472">Membrane</keyword>
<proteinExistence type="predicted"/>
<dbReference type="RefSeq" id="WP_349584282.1">
    <property type="nucleotide sequence ID" value="NZ_JBEFLD010000002.1"/>
</dbReference>
<keyword evidence="2" id="KW-1003">Cell membrane</keyword>
<name>A0ABV1M328_9NEIS</name>
<keyword evidence="8" id="KW-1185">Reference proteome</keyword>
<organism evidence="7 8">
    <name type="scientific">Vogesella oryzagri</name>
    <dbReference type="NCBI Taxonomy" id="3160864"/>
    <lineage>
        <taxon>Bacteria</taxon>
        <taxon>Pseudomonadati</taxon>
        <taxon>Pseudomonadota</taxon>
        <taxon>Betaproteobacteria</taxon>
        <taxon>Neisseriales</taxon>
        <taxon>Chromobacteriaceae</taxon>
        <taxon>Vogesella</taxon>
    </lineage>
</organism>
<feature type="transmembrane region" description="Helical" evidence="6">
    <location>
        <begin position="37"/>
        <end position="55"/>
    </location>
</feature>
<dbReference type="Proteomes" id="UP001433638">
    <property type="component" value="Unassembled WGS sequence"/>
</dbReference>
<reference evidence="7" key="1">
    <citation type="submission" date="2024-06" db="EMBL/GenBank/DDBJ databases">
        <title>Genome sequence of Vogesella sp. MAHUQ-64.</title>
        <authorList>
            <person name="Huq M.A."/>
        </authorList>
    </citation>
    <scope>NUCLEOTIDE SEQUENCE</scope>
    <source>
        <strain evidence="7">MAHUQ-64</strain>
    </source>
</reference>
<evidence type="ECO:0000256" key="4">
    <source>
        <dbReference type="ARBA" id="ARBA00022989"/>
    </source>
</evidence>
<dbReference type="InterPro" id="IPR005598">
    <property type="entry name" value="ATP_synth_I"/>
</dbReference>
<comment type="caution">
    <text evidence="7">The sequence shown here is derived from an EMBL/GenBank/DDBJ whole genome shotgun (WGS) entry which is preliminary data.</text>
</comment>
<protein>
    <submittedName>
        <fullName evidence="7">ATP synthase subunit I</fullName>
    </submittedName>
</protein>
<evidence type="ECO:0000256" key="3">
    <source>
        <dbReference type="ARBA" id="ARBA00022692"/>
    </source>
</evidence>
<keyword evidence="4 6" id="KW-1133">Transmembrane helix</keyword>
<comment type="subcellular location">
    <subcellularLocation>
        <location evidence="1">Cell membrane</location>
        <topology evidence="1">Multi-pass membrane protein</topology>
    </subcellularLocation>
</comment>
<evidence type="ECO:0000256" key="2">
    <source>
        <dbReference type="ARBA" id="ARBA00022475"/>
    </source>
</evidence>
<feature type="transmembrane region" description="Helical" evidence="6">
    <location>
        <begin position="12"/>
        <end position="31"/>
    </location>
</feature>
<sequence>MINTDAKRVLRAQVRLTLLAMLVSVLIAGAVPSVPMSVLIGGLCAIMPALLYVRIAGKVQRAAPSALMRAHYQAEAVKFVVTVLLFAATFAFFKDLSVAGLFAGYIAATSGYWFGLLSNNRDQRNGK</sequence>
<dbReference type="Pfam" id="PF03899">
    <property type="entry name" value="ATP-synt_I"/>
    <property type="match status" value="1"/>
</dbReference>
<feature type="transmembrane region" description="Helical" evidence="6">
    <location>
        <begin position="99"/>
        <end position="117"/>
    </location>
</feature>
<feature type="transmembrane region" description="Helical" evidence="6">
    <location>
        <begin position="76"/>
        <end position="93"/>
    </location>
</feature>
<accession>A0ABV1M328</accession>
<evidence type="ECO:0000313" key="7">
    <source>
        <dbReference type="EMBL" id="MEQ6289750.1"/>
    </source>
</evidence>
<evidence type="ECO:0000256" key="5">
    <source>
        <dbReference type="ARBA" id="ARBA00023136"/>
    </source>
</evidence>
<evidence type="ECO:0000313" key="8">
    <source>
        <dbReference type="Proteomes" id="UP001433638"/>
    </source>
</evidence>
<dbReference type="EMBL" id="JBEFLD010000002">
    <property type="protein sequence ID" value="MEQ6289750.1"/>
    <property type="molecule type" value="Genomic_DNA"/>
</dbReference>
<gene>
    <name evidence="7" type="ORF">ABNW52_03890</name>
</gene>
<evidence type="ECO:0000256" key="6">
    <source>
        <dbReference type="SAM" id="Phobius"/>
    </source>
</evidence>
<keyword evidence="3 6" id="KW-0812">Transmembrane</keyword>